<evidence type="ECO:0000259" key="3">
    <source>
        <dbReference type="Pfam" id="PF01757"/>
    </source>
</evidence>
<evidence type="ECO:0000313" key="5">
    <source>
        <dbReference type="Proteomes" id="UP000323046"/>
    </source>
</evidence>
<feature type="transmembrane region" description="Helical" evidence="2">
    <location>
        <begin position="80"/>
        <end position="98"/>
    </location>
</feature>
<dbReference type="Pfam" id="PF01757">
    <property type="entry name" value="Acyl_transf_3"/>
    <property type="match status" value="1"/>
</dbReference>
<organism evidence="4 5">
    <name type="scientific">Streptomyces venezuelae</name>
    <dbReference type="NCBI Taxonomy" id="54571"/>
    <lineage>
        <taxon>Bacteria</taxon>
        <taxon>Bacillati</taxon>
        <taxon>Actinomycetota</taxon>
        <taxon>Actinomycetes</taxon>
        <taxon>Kitasatosporales</taxon>
        <taxon>Streptomycetaceae</taxon>
        <taxon>Streptomyces</taxon>
    </lineage>
</organism>
<proteinExistence type="predicted"/>
<dbReference type="AlphaFoldDB" id="A0A5P2BNQ4"/>
<reference evidence="4 5" key="1">
    <citation type="submission" date="2018-05" db="EMBL/GenBank/DDBJ databases">
        <title>Streptomyces venezuelae.</title>
        <authorList>
            <person name="Kim W."/>
            <person name="Lee N."/>
            <person name="Cho B.-K."/>
        </authorList>
    </citation>
    <scope>NUCLEOTIDE SEQUENCE [LARGE SCALE GENOMIC DNA]</scope>
    <source>
        <strain evidence="4 5">ATCC 14583</strain>
    </source>
</reference>
<feature type="compositionally biased region" description="Polar residues" evidence="1">
    <location>
        <begin position="24"/>
        <end position="37"/>
    </location>
</feature>
<evidence type="ECO:0000256" key="1">
    <source>
        <dbReference type="SAM" id="MobiDB-lite"/>
    </source>
</evidence>
<feature type="transmembrane region" description="Helical" evidence="2">
    <location>
        <begin position="326"/>
        <end position="345"/>
    </location>
</feature>
<dbReference type="PANTHER" id="PTHR37312">
    <property type="entry name" value="MEMBRANE-BOUND ACYLTRANSFERASE YKRP-RELATED"/>
    <property type="match status" value="1"/>
</dbReference>
<feature type="transmembrane region" description="Helical" evidence="2">
    <location>
        <begin position="144"/>
        <end position="160"/>
    </location>
</feature>
<dbReference type="InterPro" id="IPR052734">
    <property type="entry name" value="Nod_factor_acetyltransferase"/>
</dbReference>
<sequence>MAAGGVPDGGKVEGVMRVRMPGTTKPQDPPRTQNAPGSQDIARDPFFDNAKFLLIVLVALGHSWEQIVSGTHALQSVHTLIYTFHMPAFILLCGYFSQRFTGTPTQVRRLIESVLLPYLFFELAYAATNSAVRDEPFAYTPTEPTYLCWFLVALFLWRLSAPVWRAIRCPVPIAAGLSLTAGLTTMSYDLALPRVLMFLPWFVLGLTLRPEHFALLRTRTARRCAILTLLCAGAASYLWLPAPDEHWLSMDAGHTDLDVSWPRYLAIRIGIFMLSATLVAAFFACVPRRRTAFTALGAATMYPYLLHGLLIRAGEAAGLYPHLKDLGAPGQLLLTAGVIATVFLLSTPPVRRVFRPVVEPRLPRAVVPPGERSR</sequence>
<protein>
    <recommendedName>
        <fullName evidence="3">Acyltransferase 3 domain-containing protein</fullName>
    </recommendedName>
</protein>
<feature type="transmembrane region" description="Helical" evidence="2">
    <location>
        <begin position="265"/>
        <end position="286"/>
    </location>
</feature>
<feature type="transmembrane region" description="Helical" evidence="2">
    <location>
        <begin position="293"/>
        <end position="314"/>
    </location>
</feature>
<feature type="transmembrane region" description="Helical" evidence="2">
    <location>
        <begin position="220"/>
        <end position="240"/>
    </location>
</feature>
<dbReference type="RefSeq" id="WP_150173194.1">
    <property type="nucleotide sequence ID" value="NZ_CP029193.1"/>
</dbReference>
<gene>
    <name evidence="4" type="ORF">DEJ47_29205</name>
</gene>
<dbReference type="PANTHER" id="PTHR37312:SF1">
    <property type="entry name" value="MEMBRANE-BOUND ACYLTRANSFERASE YKRP-RELATED"/>
    <property type="match status" value="1"/>
</dbReference>
<keyword evidence="2" id="KW-1133">Transmembrane helix</keyword>
<keyword evidence="2" id="KW-0472">Membrane</keyword>
<dbReference type="EMBL" id="CP029193">
    <property type="protein sequence ID" value="QES29979.1"/>
    <property type="molecule type" value="Genomic_DNA"/>
</dbReference>
<dbReference type="OrthoDB" id="6623990at2"/>
<dbReference type="GO" id="GO:0016747">
    <property type="term" value="F:acyltransferase activity, transferring groups other than amino-acyl groups"/>
    <property type="evidence" value="ECO:0007669"/>
    <property type="project" value="InterPro"/>
</dbReference>
<evidence type="ECO:0000313" key="4">
    <source>
        <dbReference type="EMBL" id="QES29979.1"/>
    </source>
</evidence>
<feature type="transmembrane region" description="Helical" evidence="2">
    <location>
        <begin position="110"/>
        <end position="132"/>
    </location>
</feature>
<dbReference type="InterPro" id="IPR002656">
    <property type="entry name" value="Acyl_transf_3_dom"/>
</dbReference>
<name>A0A5P2BNQ4_STRVZ</name>
<evidence type="ECO:0000256" key="2">
    <source>
        <dbReference type="SAM" id="Phobius"/>
    </source>
</evidence>
<feature type="region of interest" description="Disordered" evidence="1">
    <location>
        <begin position="20"/>
        <end position="40"/>
    </location>
</feature>
<dbReference type="Proteomes" id="UP000323046">
    <property type="component" value="Chromosome"/>
</dbReference>
<accession>A0A5P2BNQ4</accession>
<feature type="domain" description="Acyltransferase 3" evidence="3">
    <location>
        <begin position="45"/>
        <end position="343"/>
    </location>
</feature>
<keyword evidence="5" id="KW-1185">Reference proteome</keyword>
<keyword evidence="2" id="KW-0812">Transmembrane</keyword>